<keyword evidence="1" id="KW-0472">Membrane</keyword>
<comment type="caution">
    <text evidence="2">The sequence shown here is derived from an EMBL/GenBank/DDBJ whole genome shotgun (WGS) entry which is preliminary data.</text>
</comment>
<dbReference type="Proteomes" id="UP000650833">
    <property type="component" value="Unassembled WGS sequence"/>
</dbReference>
<gene>
    <name evidence="2" type="ORF">INT46_001355</name>
</gene>
<keyword evidence="3" id="KW-1185">Reference proteome</keyword>
<sequence length="58" mass="6171">MSKVGKALAVSFGALAGGAAGFYVLEMYKIKSKEKRLAMLLEKKKGYESIQGGDNSSL</sequence>
<evidence type="ECO:0000313" key="2">
    <source>
        <dbReference type="EMBL" id="KAG2208629.1"/>
    </source>
</evidence>
<name>A0A8H7VBS7_9FUNG</name>
<reference evidence="2" key="1">
    <citation type="submission" date="2020-12" db="EMBL/GenBank/DDBJ databases">
        <title>Metabolic potential, ecology and presence of endohyphal bacteria is reflected in genomic diversity of Mucoromycotina.</title>
        <authorList>
            <person name="Muszewska A."/>
            <person name="Okrasinska A."/>
            <person name="Steczkiewicz K."/>
            <person name="Drgas O."/>
            <person name="Orlowska M."/>
            <person name="Perlinska-Lenart U."/>
            <person name="Aleksandrzak-Piekarczyk T."/>
            <person name="Szatraj K."/>
            <person name="Zielenkiewicz U."/>
            <person name="Pilsyk S."/>
            <person name="Malc E."/>
            <person name="Mieczkowski P."/>
            <person name="Kruszewska J.S."/>
            <person name="Biernat P."/>
            <person name="Pawlowska J."/>
        </authorList>
    </citation>
    <scope>NUCLEOTIDE SEQUENCE</scope>
    <source>
        <strain evidence="2">CBS 226.32</strain>
    </source>
</reference>
<dbReference type="AlphaFoldDB" id="A0A8H7VBS7"/>
<organism evidence="2 3">
    <name type="scientific">Mucor plumbeus</name>
    <dbReference type="NCBI Taxonomy" id="97098"/>
    <lineage>
        <taxon>Eukaryota</taxon>
        <taxon>Fungi</taxon>
        <taxon>Fungi incertae sedis</taxon>
        <taxon>Mucoromycota</taxon>
        <taxon>Mucoromycotina</taxon>
        <taxon>Mucoromycetes</taxon>
        <taxon>Mucorales</taxon>
        <taxon>Mucorineae</taxon>
        <taxon>Mucoraceae</taxon>
        <taxon>Mucor</taxon>
    </lineage>
</organism>
<proteinExistence type="predicted"/>
<dbReference type="EMBL" id="JAEPRC010000109">
    <property type="protein sequence ID" value="KAG2208629.1"/>
    <property type="molecule type" value="Genomic_DNA"/>
</dbReference>
<protein>
    <submittedName>
        <fullName evidence="2">Uncharacterized protein</fullName>
    </submittedName>
</protein>
<dbReference type="OrthoDB" id="2269470at2759"/>
<keyword evidence="1" id="KW-1133">Transmembrane helix</keyword>
<evidence type="ECO:0000313" key="3">
    <source>
        <dbReference type="Proteomes" id="UP000650833"/>
    </source>
</evidence>
<evidence type="ECO:0000256" key="1">
    <source>
        <dbReference type="SAM" id="Phobius"/>
    </source>
</evidence>
<feature type="transmembrane region" description="Helical" evidence="1">
    <location>
        <begin position="6"/>
        <end position="25"/>
    </location>
</feature>
<keyword evidence="1" id="KW-0812">Transmembrane</keyword>
<accession>A0A8H7VBS7</accession>